<protein>
    <recommendedName>
        <fullName evidence="4">Protein FAR1-RELATED SEQUENCE</fullName>
    </recommendedName>
</protein>
<organism evidence="2 3">
    <name type="scientific">Solanum verrucosum</name>
    <dbReference type="NCBI Taxonomy" id="315347"/>
    <lineage>
        <taxon>Eukaryota</taxon>
        <taxon>Viridiplantae</taxon>
        <taxon>Streptophyta</taxon>
        <taxon>Embryophyta</taxon>
        <taxon>Tracheophyta</taxon>
        <taxon>Spermatophyta</taxon>
        <taxon>Magnoliopsida</taxon>
        <taxon>eudicotyledons</taxon>
        <taxon>Gunneridae</taxon>
        <taxon>Pentapetalae</taxon>
        <taxon>asterids</taxon>
        <taxon>lamiids</taxon>
        <taxon>Solanales</taxon>
        <taxon>Solanaceae</taxon>
        <taxon>Solanoideae</taxon>
        <taxon>Solaneae</taxon>
        <taxon>Solanum</taxon>
    </lineage>
</organism>
<sequence length="217" mass="24968">MESTSQNSQLNDLLNDVLRLDEDDSLLFQNDEHHEDSDDAYDGPEHYLHSDDEDVINRLVEETNQSEQEESISVSDGEEYEAEKECEEQTDSANDDNFSDQQYMEGPLVDMVYCSVESLFAFYKEHSRLKGFRVLKKTSKKKGCEYARYVSFACDKSRKPTAKNYSKRVDCKCKVNCVGLPYGSCRVTTVTTKHNHELQPSLARFFGCHRKISKALK</sequence>
<dbReference type="AlphaFoldDB" id="A0AAF0UP16"/>
<keyword evidence="3" id="KW-1185">Reference proteome</keyword>
<dbReference type="Proteomes" id="UP001234989">
    <property type="component" value="Chromosome 10"/>
</dbReference>
<reference evidence="2" key="1">
    <citation type="submission" date="2023-08" db="EMBL/GenBank/DDBJ databases">
        <title>A de novo genome assembly of Solanum verrucosum Schlechtendal, a Mexican diploid species geographically isolated from the other diploid A-genome species in potato relatives.</title>
        <authorList>
            <person name="Hosaka K."/>
        </authorList>
    </citation>
    <scope>NUCLEOTIDE SEQUENCE</scope>
    <source>
        <tissue evidence="2">Young leaves</tissue>
    </source>
</reference>
<feature type="region of interest" description="Disordered" evidence="1">
    <location>
        <begin position="60"/>
        <end position="101"/>
    </location>
</feature>
<proteinExistence type="predicted"/>
<name>A0AAF0UP16_SOLVR</name>
<feature type="compositionally biased region" description="Acidic residues" evidence="1">
    <location>
        <begin position="76"/>
        <end position="98"/>
    </location>
</feature>
<accession>A0AAF0UP16</accession>
<dbReference type="EMBL" id="CP133621">
    <property type="protein sequence ID" value="WMV48659.1"/>
    <property type="molecule type" value="Genomic_DNA"/>
</dbReference>
<evidence type="ECO:0000313" key="2">
    <source>
        <dbReference type="EMBL" id="WMV48659.1"/>
    </source>
</evidence>
<feature type="region of interest" description="Disordered" evidence="1">
    <location>
        <begin position="26"/>
        <end position="48"/>
    </location>
</feature>
<gene>
    <name evidence="2" type="ORF">MTR67_042044</name>
</gene>
<evidence type="ECO:0000313" key="3">
    <source>
        <dbReference type="Proteomes" id="UP001234989"/>
    </source>
</evidence>
<evidence type="ECO:0008006" key="4">
    <source>
        <dbReference type="Google" id="ProtNLM"/>
    </source>
</evidence>
<dbReference type="PANTHER" id="PTHR46328:SF35">
    <property type="entry name" value="PROTEIN FAR1-RELATED SEQUENCE 5-LIKE"/>
    <property type="match status" value="1"/>
</dbReference>
<dbReference type="PANTHER" id="PTHR46328">
    <property type="entry name" value="FAR-RED IMPAIRED RESPONSIVE (FAR1) FAMILY PROTEIN-RELATED"/>
    <property type="match status" value="1"/>
</dbReference>
<feature type="compositionally biased region" description="Polar residues" evidence="1">
    <location>
        <begin position="62"/>
        <end position="74"/>
    </location>
</feature>
<evidence type="ECO:0000256" key="1">
    <source>
        <dbReference type="SAM" id="MobiDB-lite"/>
    </source>
</evidence>